<feature type="domain" description="SCD" evidence="4">
    <location>
        <begin position="281"/>
        <end position="366"/>
    </location>
</feature>
<dbReference type="Pfam" id="PF24571">
    <property type="entry name" value="HEAT_SCC3-SA"/>
    <property type="match status" value="1"/>
</dbReference>
<evidence type="ECO:0000313" key="5">
    <source>
        <dbReference type="EMBL" id="KAK3596717.1"/>
    </source>
</evidence>
<name>A0AAE0W185_9BIVA</name>
<dbReference type="GO" id="GO:0008278">
    <property type="term" value="C:cohesin complex"/>
    <property type="evidence" value="ECO:0007669"/>
    <property type="project" value="TreeGrafter"/>
</dbReference>
<dbReference type="SUPFAM" id="SSF48371">
    <property type="entry name" value="ARM repeat"/>
    <property type="match status" value="1"/>
</dbReference>
<evidence type="ECO:0000256" key="2">
    <source>
        <dbReference type="SAM" id="Coils"/>
    </source>
</evidence>
<comment type="similarity">
    <text evidence="1">Belongs to the SCC3 family.</text>
</comment>
<dbReference type="Proteomes" id="UP001195483">
    <property type="component" value="Unassembled WGS sequence"/>
</dbReference>
<reference evidence="5" key="3">
    <citation type="submission" date="2023-05" db="EMBL/GenBank/DDBJ databases">
        <authorList>
            <person name="Smith C.H."/>
        </authorList>
    </citation>
    <scope>NUCLEOTIDE SEQUENCE</scope>
    <source>
        <strain evidence="5">CHS0354</strain>
        <tissue evidence="5">Mantle</tissue>
    </source>
</reference>
<feature type="compositionally biased region" description="Polar residues" evidence="3">
    <location>
        <begin position="1051"/>
        <end position="1071"/>
    </location>
</feature>
<organism evidence="5 6">
    <name type="scientific">Potamilus streckersoni</name>
    <dbReference type="NCBI Taxonomy" id="2493646"/>
    <lineage>
        <taxon>Eukaryota</taxon>
        <taxon>Metazoa</taxon>
        <taxon>Spiralia</taxon>
        <taxon>Lophotrochozoa</taxon>
        <taxon>Mollusca</taxon>
        <taxon>Bivalvia</taxon>
        <taxon>Autobranchia</taxon>
        <taxon>Heteroconchia</taxon>
        <taxon>Palaeoheterodonta</taxon>
        <taxon>Unionida</taxon>
        <taxon>Unionoidea</taxon>
        <taxon>Unionidae</taxon>
        <taxon>Ambleminae</taxon>
        <taxon>Lampsilini</taxon>
        <taxon>Potamilus</taxon>
    </lineage>
</organism>
<comment type="caution">
    <text evidence="5">The sequence shown here is derived from an EMBL/GenBank/DDBJ whole genome shotgun (WGS) entry which is preliminary data.</text>
</comment>
<sequence length="1225" mass="140177">METVDPSMMEPDLTAGQENQSEDEFEDLKQVAVRGRKRKGKDDSSVAKRGRGGGRGRGRGQRPEEEESDGSMFEIVKAGRASLQTVVDDWIESYKNDRDQALLELIQFLIQSSGCKGKVTPYMYANMEHAEIIRKMTEEFDEDSGDYPLIMTGPQWKKFKTNFCEFIQVLVRQCQYSIIYDQYMMDNVISLLTGLTDSQVRAFRHTSTLASMKLMTALVDVALNLSINLDNTQRQYEAERQKNQNKRATDRLNLLLVKRQELEDNQSEIRNMLTYIFKGVFVHRYRDTQADIRAICMKEIGVWMKKYPNMFVDDGYLKYVGWTLYDKVGEVRLCCLKALYPLYENDDLSRKMELFTNRFKDRIVEMTLDKETEVAVQGVRLVISILKLGETVLSDKDCENVYELVYSSHRQIAQAAGEFLNAKLFKRDEEATRNLRTGKGKKRSPNTPLIRDLVQFFIESELHEHGAYLVDSLWEINEMMKDWECMTDLLLEEPGKGEEALDDRQETSLIEILVCCVKQAGTGESPVGRGPGNKKLTAKENKQVLEDKTKLTEHFIVTLPQLLLKYLMDPEKVANLLHIPLYFDLEMYTAGRQEKNLEALLRYLHEIVEKHTDSEVLEACSRCYENLCSEEYAISGKCDVARKTLIDSLVVKFRESMQDFFQEGEQPDEDDAYALVAALKRINALYSCHNLNSWGLWDELFHVVKMAIENPGLPDEIVCKAIGSCYMALLWHLQKLDEHNPDKDDMLRLKHYQKDLFASCQQLLYHNQDKISEEAFVTICDSLVVFSRNLENPTLKPLVYEPEKSLQNQLSSFLMDKVFVEDEDDDADENVKIEELHKRRNFLACFCKLIVYNIVPIKVAAPMFKHYMKFYNDYGDIIKATLGKAREINKVATAKALASSLTQLFKELQDEQGGQLDKSSDAFQSIKELARRFSLSFGLDQVKNREAVAAMHREGIMFSLSNAEADPNAPPPCLAFLEVLCEFTNKLMKQDKKTVLNYLDKQLAGLASTLSDNSQSLMTYRNSLVQGEHEIHPITLKQAAQRRYGKRKAEQSNPNEDSSNLSDQSHWSDVQTPAPHLGIPQHASTAVKRRRMDEDSNPSEMDGSEQDYQDSGTVGYSQAPWLSSRHRMQELQHQQGATYATHPHHQHDMSHLESERSSEGNISEFESPQMGGAPRHPHYHAHHQYYDSSQPSIDDASHGRVLQVVHLPLPSTTTGVSSDISHPGF</sequence>
<feature type="coiled-coil region" evidence="2">
    <location>
        <begin position="222"/>
        <end position="265"/>
    </location>
</feature>
<keyword evidence="6" id="KW-1185">Reference proteome</keyword>
<dbReference type="InterPro" id="IPR039662">
    <property type="entry name" value="Cohesin_Scc3/SA"/>
</dbReference>
<dbReference type="PROSITE" id="PS51425">
    <property type="entry name" value="SCD"/>
    <property type="match status" value="1"/>
</dbReference>
<reference evidence="5" key="1">
    <citation type="journal article" date="2021" name="Genome Biol. Evol.">
        <title>A High-Quality Reference Genome for a Parasitic Bivalve with Doubly Uniparental Inheritance (Bivalvia: Unionida).</title>
        <authorList>
            <person name="Smith C.H."/>
        </authorList>
    </citation>
    <scope>NUCLEOTIDE SEQUENCE</scope>
    <source>
        <strain evidence="5">CHS0354</strain>
    </source>
</reference>
<feature type="region of interest" description="Disordered" evidence="3">
    <location>
        <begin position="1031"/>
        <end position="1175"/>
    </location>
</feature>
<dbReference type="InterPro" id="IPR013721">
    <property type="entry name" value="STAG"/>
</dbReference>
<feature type="region of interest" description="Disordered" evidence="3">
    <location>
        <begin position="1"/>
        <end position="72"/>
    </location>
</feature>
<dbReference type="GO" id="GO:0000785">
    <property type="term" value="C:chromatin"/>
    <property type="evidence" value="ECO:0007669"/>
    <property type="project" value="TreeGrafter"/>
</dbReference>
<dbReference type="InterPro" id="IPR056396">
    <property type="entry name" value="HEAT_SCC3-SA"/>
</dbReference>
<protein>
    <recommendedName>
        <fullName evidence="4">SCD domain-containing protein</fullName>
    </recommendedName>
</protein>
<feature type="compositionally biased region" description="Basic and acidic residues" evidence="3">
    <location>
        <begin position="1146"/>
        <end position="1158"/>
    </location>
</feature>
<accession>A0AAE0W185</accession>
<proteinExistence type="inferred from homology"/>
<keyword evidence="2" id="KW-0175">Coiled coil</keyword>
<feature type="compositionally biased region" description="Basic residues" evidence="3">
    <location>
        <begin position="48"/>
        <end position="60"/>
    </location>
</feature>
<dbReference type="GO" id="GO:0003682">
    <property type="term" value="F:chromatin binding"/>
    <property type="evidence" value="ECO:0007669"/>
    <property type="project" value="TreeGrafter"/>
</dbReference>
<evidence type="ECO:0000256" key="3">
    <source>
        <dbReference type="SAM" id="MobiDB-lite"/>
    </source>
</evidence>
<dbReference type="InterPro" id="IPR016024">
    <property type="entry name" value="ARM-type_fold"/>
</dbReference>
<dbReference type="PANTHER" id="PTHR11199:SF0">
    <property type="entry name" value="LD34181P-RELATED"/>
    <property type="match status" value="1"/>
</dbReference>
<dbReference type="EMBL" id="JAEAOA010001490">
    <property type="protein sequence ID" value="KAK3596717.1"/>
    <property type="molecule type" value="Genomic_DNA"/>
</dbReference>
<evidence type="ECO:0000259" key="4">
    <source>
        <dbReference type="PROSITE" id="PS51425"/>
    </source>
</evidence>
<dbReference type="Pfam" id="PF21581">
    <property type="entry name" value="SCD"/>
    <property type="match status" value="1"/>
</dbReference>
<dbReference type="GO" id="GO:0007062">
    <property type="term" value="P:sister chromatid cohesion"/>
    <property type="evidence" value="ECO:0007669"/>
    <property type="project" value="UniProtKB-ARBA"/>
</dbReference>
<evidence type="ECO:0000313" key="6">
    <source>
        <dbReference type="Proteomes" id="UP001195483"/>
    </source>
</evidence>
<dbReference type="PANTHER" id="PTHR11199">
    <property type="entry name" value="STROMAL ANTIGEN"/>
    <property type="match status" value="1"/>
</dbReference>
<dbReference type="GO" id="GO:0005634">
    <property type="term" value="C:nucleus"/>
    <property type="evidence" value="ECO:0007669"/>
    <property type="project" value="TreeGrafter"/>
</dbReference>
<dbReference type="AlphaFoldDB" id="A0AAE0W185"/>
<dbReference type="Pfam" id="PF08514">
    <property type="entry name" value="STAG"/>
    <property type="match status" value="1"/>
</dbReference>
<dbReference type="InterPro" id="IPR020839">
    <property type="entry name" value="SCD"/>
</dbReference>
<evidence type="ECO:0000256" key="1">
    <source>
        <dbReference type="ARBA" id="ARBA00005486"/>
    </source>
</evidence>
<reference evidence="5" key="2">
    <citation type="journal article" date="2021" name="Genome Biol. Evol.">
        <title>Developing a high-quality reference genome for a parasitic bivalve with doubly uniparental inheritance (Bivalvia: Unionida).</title>
        <authorList>
            <person name="Smith C.H."/>
        </authorList>
    </citation>
    <scope>NUCLEOTIDE SEQUENCE</scope>
    <source>
        <strain evidence="5">CHS0354</strain>
        <tissue evidence="5">Mantle</tissue>
    </source>
</reference>
<gene>
    <name evidence="5" type="ORF">CHS0354_025014</name>
</gene>